<keyword evidence="5" id="KW-0411">Iron-sulfur</keyword>
<dbReference type="SUPFAM" id="SSF102114">
    <property type="entry name" value="Radical SAM enzymes"/>
    <property type="match status" value="1"/>
</dbReference>
<dbReference type="SFLD" id="SFLDG01386">
    <property type="entry name" value="main_SPASM_domain-containing"/>
    <property type="match status" value="1"/>
</dbReference>
<evidence type="ECO:0000256" key="1">
    <source>
        <dbReference type="ARBA" id="ARBA00001966"/>
    </source>
</evidence>
<evidence type="ECO:0000313" key="8">
    <source>
        <dbReference type="Proteomes" id="UP000290174"/>
    </source>
</evidence>
<feature type="domain" description="Radical SAM core" evidence="6">
    <location>
        <begin position="10"/>
        <end position="160"/>
    </location>
</feature>
<dbReference type="GO" id="GO:0051536">
    <property type="term" value="F:iron-sulfur cluster binding"/>
    <property type="evidence" value="ECO:0007669"/>
    <property type="project" value="UniProtKB-KW"/>
</dbReference>
<dbReference type="RefSeq" id="WP_128932733.1">
    <property type="nucleotide sequence ID" value="NZ_CP022221.1"/>
</dbReference>
<dbReference type="InterPro" id="IPR007197">
    <property type="entry name" value="rSAM"/>
</dbReference>
<keyword evidence="2" id="KW-0949">S-adenosyl-L-methionine</keyword>
<evidence type="ECO:0000256" key="5">
    <source>
        <dbReference type="ARBA" id="ARBA00023014"/>
    </source>
</evidence>
<evidence type="ECO:0000259" key="6">
    <source>
        <dbReference type="Pfam" id="PF04055"/>
    </source>
</evidence>
<name>A0A4Q0QKH8_9BRAD</name>
<gene>
    <name evidence="7" type="primary">grrM</name>
    <name evidence="7" type="ORF">EAS61_20120</name>
</gene>
<sequence length="384" mass="43244">MWRPALIVLQPTPFCNIDCDYCYLRHRDDRTVMGAKVVSAIRDKIFPRIARDAAPTIIWHAGEPTTVPIAWYRSAYTELRKTAPGATNFSLQSNGIGLGRDWIEFARETGTQIGLSIDGPREFHDARRKTRNGKGTWALAMQALRELQQARIHPNVVTVLHPLSLQAVDAYFEFYRDNDISHVSFSIDESEGRHATSSFDAGDYTDAITGFLFGLMKRAYLEGFPLHIKEVERIASILAGGQLRNEQIDAWDVLVVAANGDVTTFSPEFMEVRSQAHRNFNFGNILIDDFDRIFTSALVARTQAEIRQGVDLCRARCRYFAVCGGGAPSNKMQENGGLDSAETQFCRFSVQPAAEAFRKMIHWARQIPEDRFISNPKCFAEPLT</sequence>
<dbReference type="PANTHER" id="PTHR43273">
    <property type="entry name" value="ANAEROBIC SULFATASE-MATURATING ENZYME HOMOLOG ASLB-RELATED"/>
    <property type="match status" value="1"/>
</dbReference>
<dbReference type="SFLD" id="SFLDG01067">
    <property type="entry name" value="SPASM/twitch_domain_containing"/>
    <property type="match status" value="1"/>
</dbReference>
<dbReference type="InterPro" id="IPR058240">
    <property type="entry name" value="rSAM_sf"/>
</dbReference>
<dbReference type="InterPro" id="IPR013785">
    <property type="entry name" value="Aldolase_TIM"/>
</dbReference>
<dbReference type="GO" id="GO:0046872">
    <property type="term" value="F:metal ion binding"/>
    <property type="evidence" value="ECO:0007669"/>
    <property type="project" value="UniProtKB-KW"/>
</dbReference>
<dbReference type="InterPro" id="IPR026357">
    <property type="entry name" value="rSAM_SPASM_GrrM_OscB"/>
</dbReference>
<dbReference type="Proteomes" id="UP000290174">
    <property type="component" value="Unassembled WGS sequence"/>
</dbReference>
<evidence type="ECO:0000256" key="4">
    <source>
        <dbReference type="ARBA" id="ARBA00023004"/>
    </source>
</evidence>
<dbReference type="EMBL" id="RKMK01000018">
    <property type="protein sequence ID" value="RXG94480.1"/>
    <property type="molecule type" value="Genomic_DNA"/>
</dbReference>
<protein>
    <submittedName>
        <fullName evidence="7">GRRM system radical SAM/SPASM domain protein</fullName>
    </submittedName>
</protein>
<dbReference type="CDD" id="cd01335">
    <property type="entry name" value="Radical_SAM"/>
    <property type="match status" value="1"/>
</dbReference>
<organism evidence="7 8">
    <name type="scientific">Bradyrhizobium zhanjiangense</name>
    <dbReference type="NCBI Taxonomy" id="1325107"/>
    <lineage>
        <taxon>Bacteria</taxon>
        <taxon>Pseudomonadati</taxon>
        <taxon>Pseudomonadota</taxon>
        <taxon>Alphaproteobacteria</taxon>
        <taxon>Hyphomicrobiales</taxon>
        <taxon>Nitrobacteraceae</taxon>
        <taxon>Bradyrhizobium</taxon>
    </lineage>
</organism>
<reference evidence="7 8" key="1">
    <citation type="submission" date="2018-11" db="EMBL/GenBank/DDBJ databases">
        <title>Bradyrhizobium sp. nov., isolated from effective nodules of peanut in China.</title>
        <authorList>
            <person name="Li Y."/>
        </authorList>
    </citation>
    <scope>NUCLEOTIDE SEQUENCE [LARGE SCALE GENOMIC DNA]</scope>
    <source>
        <strain evidence="7 8">CCBAU 51770</strain>
    </source>
</reference>
<evidence type="ECO:0000256" key="2">
    <source>
        <dbReference type="ARBA" id="ARBA00022691"/>
    </source>
</evidence>
<keyword evidence="4" id="KW-0408">Iron</keyword>
<evidence type="ECO:0000256" key="3">
    <source>
        <dbReference type="ARBA" id="ARBA00022723"/>
    </source>
</evidence>
<dbReference type="PANTHER" id="PTHR43273:SF8">
    <property type="entry name" value="RADICAL SAM DOMAIN PROTEIN"/>
    <property type="match status" value="1"/>
</dbReference>
<keyword evidence="3" id="KW-0479">Metal-binding</keyword>
<dbReference type="SFLD" id="SFLDS00029">
    <property type="entry name" value="Radical_SAM"/>
    <property type="match status" value="1"/>
</dbReference>
<accession>A0A4Q0QKH8</accession>
<dbReference type="AlphaFoldDB" id="A0A4Q0QKH8"/>
<dbReference type="Pfam" id="PF04055">
    <property type="entry name" value="Radical_SAM"/>
    <property type="match status" value="1"/>
</dbReference>
<comment type="cofactor">
    <cofactor evidence="1">
        <name>[4Fe-4S] cluster</name>
        <dbReference type="ChEBI" id="CHEBI:49883"/>
    </cofactor>
</comment>
<dbReference type="GO" id="GO:0016491">
    <property type="term" value="F:oxidoreductase activity"/>
    <property type="evidence" value="ECO:0007669"/>
    <property type="project" value="InterPro"/>
</dbReference>
<comment type="caution">
    <text evidence="7">The sequence shown here is derived from an EMBL/GenBank/DDBJ whole genome shotgun (WGS) entry which is preliminary data.</text>
</comment>
<dbReference type="Gene3D" id="3.20.20.70">
    <property type="entry name" value="Aldolase class I"/>
    <property type="match status" value="1"/>
</dbReference>
<proteinExistence type="predicted"/>
<dbReference type="SFLD" id="SFLDG01072">
    <property type="entry name" value="dehydrogenase_like"/>
    <property type="match status" value="1"/>
</dbReference>
<evidence type="ECO:0000313" key="7">
    <source>
        <dbReference type="EMBL" id="RXG94480.1"/>
    </source>
</evidence>
<dbReference type="InterPro" id="IPR023867">
    <property type="entry name" value="Sulphatase_maturase_rSAM"/>
</dbReference>
<dbReference type="NCBIfam" id="TIGR04261">
    <property type="entry name" value="rSAM_GlyRichRpt"/>
    <property type="match status" value="1"/>
</dbReference>